<evidence type="ECO:0000256" key="1">
    <source>
        <dbReference type="SAM" id="SignalP"/>
    </source>
</evidence>
<protein>
    <recommendedName>
        <fullName evidence="2">Ice-binding protein C-terminal domain-containing protein</fullName>
    </recommendedName>
</protein>
<keyword evidence="1" id="KW-0732">Signal</keyword>
<evidence type="ECO:0000313" key="4">
    <source>
        <dbReference type="Proteomes" id="UP000541810"/>
    </source>
</evidence>
<dbReference type="Pfam" id="PF07589">
    <property type="entry name" value="PEP-CTERM"/>
    <property type="match status" value="1"/>
</dbReference>
<dbReference type="NCBIfam" id="TIGR02595">
    <property type="entry name" value="PEP_CTERM"/>
    <property type="match status" value="1"/>
</dbReference>
<feature type="signal peptide" evidence="1">
    <location>
        <begin position="1"/>
        <end position="24"/>
    </location>
</feature>
<feature type="chain" id="PRO_5031061181" description="Ice-binding protein C-terminal domain-containing protein" evidence="1">
    <location>
        <begin position="25"/>
        <end position="243"/>
    </location>
</feature>
<evidence type="ECO:0000313" key="3">
    <source>
        <dbReference type="EMBL" id="MBB6428307.1"/>
    </source>
</evidence>
<organism evidence="3 4">
    <name type="scientific">Algisphaera agarilytica</name>
    <dbReference type="NCBI Taxonomy" id="1385975"/>
    <lineage>
        <taxon>Bacteria</taxon>
        <taxon>Pseudomonadati</taxon>
        <taxon>Planctomycetota</taxon>
        <taxon>Phycisphaerae</taxon>
        <taxon>Phycisphaerales</taxon>
        <taxon>Phycisphaeraceae</taxon>
        <taxon>Algisphaera</taxon>
    </lineage>
</organism>
<proteinExistence type="predicted"/>
<comment type="caution">
    <text evidence="3">The sequence shown here is derived from an EMBL/GenBank/DDBJ whole genome shotgun (WGS) entry which is preliminary data.</text>
</comment>
<dbReference type="InterPro" id="IPR013424">
    <property type="entry name" value="Ice-binding_C"/>
</dbReference>
<evidence type="ECO:0000259" key="2">
    <source>
        <dbReference type="Pfam" id="PF07589"/>
    </source>
</evidence>
<feature type="domain" description="Ice-binding protein C-terminal" evidence="2">
    <location>
        <begin position="221"/>
        <end position="242"/>
    </location>
</feature>
<reference evidence="3 4" key="1">
    <citation type="submission" date="2020-08" db="EMBL/GenBank/DDBJ databases">
        <title>Genomic Encyclopedia of Type Strains, Phase IV (KMG-IV): sequencing the most valuable type-strain genomes for metagenomic binning, comparative biology and taxonomic classification.</title>
        <authorList>
            <person name="Goeker M."/>
        </authorList>
    </citation>
    <scope>NUCLEOTIDE SEQUENCE [LARGE SCALE GENOMIC DNA]</scope>
    <source>
        <strain evidence="3 4">DSM 103725</strain>
    </source>
</reference>
<gene>
    <name evidence="3" type="ORF">HNQ40_000113</name>
</gene>
<sequence length="243" mass="24026">MIKKSLFTLTGLALSGLMTVNANADIITGVTTDNGTLDGNLVSFTTATDSFSDLLFSTGTTGSSQILYPTGTTPPATASAAISDQSPGTGTIGAGSGATFDFGAGNVGVSDVLFVIFNAGTTVFYQGPGLITAIDAGGNALGTSDASGTTVFGDEFTTYTAERVGASTLSGRPLGGVTIDVASFGVADASLIAGFIVPGEDLGPNGNVNSFDPNLVGLAVIPEPASLALLGLGSLALLGKRRK</sequence>
<dbReference type="AlphaFoldDB" id="A0A7X0H2Y1"/>
<keyword evidence="4" id="KW-1185">Reference proteome</keyword>
<dbReference type="RefSeq" id="WP_184675322.1">
    <property type="nucleotide sequence ID" value="NZ_JACHGY010000001.1"/>
</dbReference>
<dbReference type="EMBL" id="JACHGY010000001">
    <property type="protein sequence ID" value="MBB6428307.1"/>
    <property type="molecule type" value="Genomic_DNA"/>
</dbReference>
<name>A0A7X0H2Y1_9BACT</name>
<dbReference type="Proteomes" id="UP000541810">
    <property type="component" value="Unassembled WGS sequence"/>
</dbReference>
<accession>A0A7X0H2Y1</accession>